<dbReference type="AlphaFoldDB" id="A0A9P6JJ12"/>
<dbReference type="Proteomes" id="UP000807306">
    <property type="component" value="Unassembled WGS sequence"/>
</dbReference>
<feature type="region of interest" description="Disordered" evidence="1">
    <location>
        <begin position="89"/>
        <end position="115"/>
    </location>
</feature>
<name>A0A9P6JJ12_9AGAR</name>
<dbReference type="OrthoDB" id="5327923at2759"/>
<feature type="region of interest" description="Disordered" evidence="1">
    <location>
        <begin position="196"/>
        <end position="217"/>
    </location>
</feature>
<feature type="compositionally biased region" description="Basic and acidic residues" evidence="1">
    <location>
        <begin position="206"/>
        <end position="217"/>
    </location>
</feature>
<evidence type="ECO:0000313" key="2">
    <source>
        <dbReference type="EMBL" id="KAF9522841.1"/>
    </source>
</evidence>
<evidence type="ECO:0008006" key="4">
    <source>
        <dbReference type="Google" id="ProtNLM"/>
    </source>
</evidence>
<comment type="caution">
    <text evidence="2">The sequence shown here is derived from an EMBL/GenBank/DDBJ whole genome shotgun (WGS) entry which is preliminary data.</text>
</comment>
<reference evidence="2" key="1">
    <citation type="submission" date="2020-11" db="EMBL/GenBank/DDBJ databases">
        <authorList>
            <consortium name="DOE Joint Genome Institute"/>
            <person name="Ahrendt S."/>
            <person name="Riley R."/>
            <person name="Andreopoulos W."/>
            <person name="Labutti K."/>
            <person name="Pangilinan J."/>
            <person name="Ruiz-Duenas F.J."/>
            <person name="Barrasa J.M."/>
            <person name="Sanchez-Garcia M."/>
            <person name="Camarero S."/>
            <person name="Miyauchi S."/>
            <person name="Serrano A."/>
            <person name="Linde D."/>
            <person name="Babiker R."/>
            <person name="Drula E."/>
            <person name="Ayuso-Fernandez I."/>
            <person name="Pacheco R."/>
            <person name="Padilla G."/>
            <person name="Ferreira P."/>
            <person name="Barriuso J."/>
            <person name="Kellner H."/>
            <person name="Castanera R."/>
            <person name="Alfaro M."/>
            <person name="Ramirez L."/>
            <person name="Pisabarro A.G."/>
            <person name="Kuo A."/>
            <person name="Tritt A."/>
            <person name="Lipzen A."/>
            <person name="He G."/>
            <person name="Yan M."/>
            <person name="Ng V."/>
            <person name="Cullen D."/>
            <person name="Martin F."/>
            <person name="Rosso M.-N."/>
            <person name="Henrissat B."/>
            <person name="Hibbett D."/>
            <person name="Martinez A.T."/>
            <person name="Grigoriev I.V."/>
        </authorList>
    </citation>
    <scope>NUCLEOTIDE SEQUENCE</scope>
    <source>
        <strain evidence="2">CBS 506.95</strain>
    </source>
</reference>
<keyword evidence="3" id="KW-1185">Reference proteome</keyword>
<accession>A0A9P6JJ12</accession>
<dbReference type="EMBL" id="MU157932">
    <property type="protein sequence ID" value="KAF9522841.1"/>
    <property type="molecule type" value="Genomic_DNA"/>
</dbReference>
<organism evidence="2 3">
    <name type="scientific">Crepidotus variabilis</name>
    <dbReference type="NCBI Taxonomy" id="179855"/>
    <lineage>
        <taxon>Eukaryota</taxon>
        <taxon>Fungi</taxon>
        <taxon>Dikarya</taxon>
        <taxon>Basidiomycota</taxon>
        <taxon>Agaricomycotina</taxon>
        <taxon>Agaricomycetes</taxon>
        <taxon>Agaricomycetidae</taxon>
        <taxon>Agaricales</taxon>
        <taxon>Agaricineae</taxon>
        <taxon>Crepidotaceae</taxon>
        <taxon>Crepidotus</taxon>
    </lineage>
</organism>
<feature type="region of interest" description="Disordered" evidence="1">
    <location>
        <begin position="487"/>
        <end position="533"/>
    </location>
</feature>
<feature type="compositionally biased region" description="Polar residues" evidence="1">
    <location>
        <begin position="96"/>
        <end position="110"/>
    </location>
</feature>
<feature type="compositionally biased region" description="Basic and acidic residues" evidence="1">
    <location>
        <begin position="487"/>
        <end position="502"/>
    </location>
</feature>
<gene>
    <name evidence="2" type="ORF">CPB83DRAFT_776443</name>
</gene>
<protein>
    <recommendedName>
        <fullName evidence="4">Protein kinase domain-containing protein</fullName>
    </recommendedName>
</protein>
<proteinExistence type="predicted"/>
<feature type="compositionally biased region" description="Acidic residues" evidence="1">
    <location>
        <begin position="503"/>
        <end position="527"/>
    </location>
</feature>
<sequence>MAPNCLEFWGETLLDFFNVQRFPGVSNLRTISTGSKLYAWCKENGEAEGTTWNGKEVPAKDCIMWSKDERDPELVEVYDITTLIEEREKKIREASPSESTDTLEESNTNKWPPPSAFDPAAYPPSWNRLHPFLTDGPGAFLDIPALEHYIPQHMLPEKLVVHDPYSLLRALPLGDADSSTRSETFSAKPDRTYAYRLKSSTKHTSRREEDKQEMHKEEARKKAILVNFLSNPHSSVESKPPGIEIYVEGSLCGKIPPPVYVILPPQPALAAASEAHLYLSRSNYIGSGNHSCIYHAEWEVPRSLLVPELLCTKCVMKDATEILKQEDGEDGELMDPRWKELNGEIGPTQIDKDSLPIIMPIEGISDLVDGLYEFPRHPHDKPPPPVSYTGPYRVIHSRCQYQSLERSQYCEHLEDLVHPLTTKVRVAAKLSIEHDQHLVNEANNYQAFPKHFFQHWSGFNVINPIHDPTPVGPLVPQFYGYYVPEEREEKEAKHQAEDRNDSMDDDAEEGENDADDEKDNADDEDDDPKPYLSPLLLMEHCGKPINTLRLSIDDKNECAALCFRLNHAAWVHNSVYQRNILRKPGPLSASPSVRIENKKKRGGYGVDWSFRLIDFGRTEYVGDTPGNGIIGSLDHENQKIKMWHGDLKKLL</sequence>
<evidence type="ECO:0000313" key="3">
    <source>
        <dbReference type="Proteomes" id="UP000807306"/>
    </source>
</evidence>
<evidence type="ECO:0000256" key="1">
    <source>
        <dbReference type="SAM" id="MobiDB-lite"/>
    </source>
</evidence>